<evidence type="ECO:0000313" key="2">
    <source>
        <dbReference type="Proteomes" id="UP000515703"/>
    </source>
</evidence>
<dbReference type="EMBL" id="AP023368">
    <property type="protein sequence ID" value="BCK01613.1"/>
    <property type="molecule type" value="Genomic_DNA"/>
</dbReference>
<reference evidence="1 2" key="1">
    <citation type="submission" date="2020-08" db="EMBL/GenBank/DDBJ databases">
        <title>Draft genome sequencing of an Anaerocolumna strain isolated from anoxic soil subjected to BSD treatment.</title>
        <authorList>
            <person name="Uek A."/>
            <person name="Tonouchi A."/>
        </authorList>
    </citation>
    <scope>NUCLEOTIDE SEQUENCE [LARGE SCALE GENOMIC DNA]</scope>
    <source>
        <strain evidence="1 2">CTTW</strain>
    </source>
</reference>
<name>A0A7M3SAJ5_9FIRM</name>
<organism evidence="1 2">
    <name type="scientific">Anaerocolumna chitinilytica</name>
    <dbReference type="NCBI Taxonomy" id="1727145"/>
    <lineage>
        <taxon>Bacteria</taxon>
        <taxon>Bacillati</taxon>
        <taxon>Bacillota</taxon>
        <taxon>Clostridia</taxon>
        <taxon>Lachnospirales</taxon>
        <taxon>Lachnospiraceae</taxon>
        <taxon>Anaerocolumna</taxon>
    </lineage>
</organism>
<accession>A0A7M3SAJ5</accession>
<gene>
    <name evidence="1" type="ORF">bsdcttw_46530</name>
</gene>
<dbReference type="Proteomes" id="UP000515703">
    <property type="component" value="Chromosome"/>
</dbReference>
<keyword evidence="2" id="KW-1185">Reference proteome</keyword>
<evidence type="ECO:0000313" key="1">
    <source>
        <dbReference type="EMBL" id="BCK01613.1"/>
    </source>
</evidence>
<dbReference type="RefSeq" id="WP_185257158.1">
    <property type="nucleotide sequence ID" value="NZ_AP023368.1"/>
</dbReference>
<dbReference type="KEGG" id="acht:bsdcttw_46530"/>
<protein>
    <submittedName>
        <fullName evidence="1">Uncharacterized protein</fullName>
    </submittedName>
</protein>
<reference evidence="1 2" key="2">
    <citation type="submission" date="2020-08" db="EMBL/GenBank/DDBJ databases">
        <authorList>
            <person name="Ueki A."/>
            <person name="Tonouchi A."/>
        </authorList>
    </citation>
    <scope>NUCLEOTIDE SEQUENCE [LARGE SCALE GENOMIC DNA]</scope>
    <source>
        <strain evidence="1 2">CTTW</strain>
    </source>
</reference>
<sequence>MKIDELRANIKSRYKVGQVVNMRRRDPNTDKITKRFKVTIKGFYTYFILTEKNGFRECYTYSDFKELTRLEKGE</sequence>
<proteinExistence type="predicted"/>
<dbReference type="AlphaFoldDB" id="A0A7M3SAJ5"/>